<keyword evidence="5" id="KW-1185">Reference proteome</keyword>
<dbReference type="PANTHER" id="PTHR34475">
    <property type="match status" value="1"/>
</dbReference>
<feature type="compositionally biased region" description="Low complexity" evidence="1">
    <location>
        <begin position="228"/>
        <end position="264"/>
    </location>
</feature>
<dbReference type="AlphaFoldDB" id="A0A3A3FRR0"/>
<dbReference type="InterPro" id="IPR010982">
    <property type="entry name" value="Lambda_DNA-bd_dom_sf"/>
</dbReference>
<dbReference type="Pfam" id="PF13413">
    <property type="entry name" value="HTH_25"/>
    <property type="match status" value="1"/>
</dbReference>
<feature type="transmembrane region" description="Helical" evidence="2">
    <location>
        <begin position="148"/>
        <end position="166"/>
    </location>
</feature>
<dbReference type="InterPro" id="IPR050400">
    <property type="entry name" value="Bact_Cytoskel_RodZ"/>
</dbReference>
<dbReference type="Proteomes" id="UP000265955">
    <property type="component" value="Unassembled WGS sequence"/>
</dbReference>
<feature type="region of interest" description="Disordered" evidence="1">
    <location>
        <begin position="215"/>
        <end position="264"/>
    </location>
</feature>
<evidence type="ECO:0000313" key="5">
    <source>
        <dbReference type="Proteomes" id="UP000265955"/>
    </source>
</evidence>
<dbReference type="InterPro" id="IPR025194">
    <property type="entry name" value="RodZ-like_C"/>
</dbReference>
<name>A0A3A3FRR0_9BURK</name>
<dbReference type="Gene3D" id="1.10.260.40">
    <property type="entry name" value="lambda repressor-like DNA-binding domains"/>
    <property type="match status" value="1"/>
</dbReference>
<dbReference type="Pfam" id="PF13464">
    <property type="entry name" value="RodZ_C"/>
    <property type="match status" value="1"/>
</dbReference>
<dbReference type="GO" id="GO:0003677">
    <property type="term" value="F:DNA binding"/>
    <property type="evidence" value="ECO:0007669"/>
    <property type="project" value="InterPro"/>
</dbReference>
<dbReference type="EMBL" id="QYUO01000001">
    <property type="protein sequence ID" value="RJF98726.1"/>
    <property type="molecule type" value="Genomic_DNA"/>
</dbReference>
<sequence length="347" mass="35673">MRGLRNMPHINVEHSMSDAGINDAAMSGDPSGGHPILVSPGAQLAAHRQERGWSIEQVASQLNLAPRQVAAIEADDYPSLPGMAIVRGFVRQYAKLLKIDATPLLASLGGETVLAQESIRPRQSLSTPFSEARLPSMTERHGAFSSRWIFGVLAAVLAGAAGWVILNDKDIADMSKAATSQVKDGIAQMTAPGQPSPAAEPAVPLAPLADLGSVVEQPLPVPPSNSETAPTTGGQQAATTPNASAALPQSAQSAGATTGSSTPAVAAGKDALVINARQDSWVEIKRTSGSQPMLSRLLKAGESASVEVTEPVSVVFGNAAGVDASLRGSAIELKVPGNGNIARLTLK</sequence>
<evidence type="ECO:0000313" key="4">
    <source>
        <dbReference type="EMBL" id="RJF98726.1"/>
    </source>
</evidence>
<organism evidence="4 5">
    <name type="scientific">Noviherbaspirillum saxi</name>
    <dbReference type="NCBI Taxonomy" id="2320863"/>
    <lineage>
        <taxon>Bacteria</taxon>
        <taxon>Pseudomonadati</taxon>
        <taxon>Pseudomonadota</taxon>
        <taxon>Betaproteobacteria</taxon>
        <taxon>Burkholderiales</taxon>
        <taxon>Oxalobacteraceae</taxon>
        <taxon>Noviherbaspirillum</taxon>
    </lineage>
</organism>
<dbReference type="SMART" id="SM00530">
    <property type="entry name" value="HTH_XRE"/>
    <property type="match status" value="1"/>
</dbReference>
<reference evidence="5" key="1">
    <citation type="submission" date="2018-09" db="EMBL/GenBank/DDBJ databases">
        <authorList>
            <person name="Zhu H."/>
        </authorList>
    </citation>
    <scope>NUCLEOTIDE SEQUENCE [LARGE SCALE GENOMIC DNA]</scope>
    <source>
        <strain evidence="5">K1R23-30</strain>
    </source>
</reference>
<evidence type="ECO:0000256" key="2">
    <source>
        <dbReference type="SAM" id="Phobius"/>
    </source>
</evidence>
<evidence type="ECO:0000256" key="1">
    <source>
        <dbReference type="SAM" id="MobiDB-lite"/>
    </source>
</evidence>
<proteinExistence type="predicted"/>
<dbReference type="PANTHER" id="PTHR34475:SF1">
    <property type="entry name" value="CYTOSKELETON PROTEIN RODZ"/>
    <property type="match status" value="1"/>
</dbReference>
<accession>A0A3A3FRR0</accession>
<evidence type="ECO:0000259" key="3">
    <source>
        <dbReference type="PROSITE" id="PS50943"/>
    </source>
</evidence>
<protein>
    <submittedName>
        <fullName evidence="4">Helix-turn-helix domain-containing protein</fullName>
    </submittedName>
</protein>
<dbReference type="SUPFAM" id="SSF47413">
    <property type="entry name" value="lambda repressor-like DNA-binding domains"/>
    <property type="match status" value="1"/>
</dbReference>
<feature type="domain" description="HTH cro/C1-type" evidence="3">
    <location>
        <begin position="44"/>
        <end position="80"/>
    </location>
</feature>
<gene>
    <name evidence="4" type="ORF">D3871_09540</name>
</gene>
<keyword evidence="2" id="KW-0472">Membrane</keyword>
<dbReference type="InterPro" id="IPR001387">
    <property type="entry name" value="Cro/C1-type_HTH"/>
</dbReference>
<keyword evidence="2" id="KW-1133">Transmembrane helix</keyword>
<dbReference type="PROSITE" id="PS50943">
    <property type="entry name" value="HTH_CROC1"/>
    <property type="match status" value="1"/>
</dbReference>
<dbReference type="CDD" id="cd00093">
    <property type="entry name" value="HTH_XRE"/>
    <property type="match status" value="1"/>
</dbReference>
<keyword evidence="2" id="KW-0812">Transmembrane</keyword>
<comment type="caution">
    <text evidence="4">The sequence shown here is derived from an EMBL/GenBank/DDBJ whole genome shotgun (WGS) entry which is preliminary data.</text>
</comment>